<dbReference type="AlphaFoldDB" id="A0A383EQW1"/>
<evidence type="ECO:0000313" key="2">
    <source>
        <dbReference type="EMBL" id="SVE58710.1"/>
    </source>
</evidence>
<keyword evidence="1" id="KW-0472">Membrane</keyword>
<proteinExistence type="predicted"/>
<sequence>MSALVNSVLRLVKWPVALASVAALPGAVLAFRDEIEAVVDAFEAVRPFLYGAVGYFVLWWFILRRRWMREGTFWATFEHELTHTVFSLLTFNPVREFMATGKKGGYIMRHGGSHNWLVPISPYFFPTLSVP</sequence>
<feature type="non-terminal residue" evidence="2">
    <location>
        <position position="131"/>
    </location>
</feature>
<keyword evidence="1" id="KW-0812">Transmembrane</keyword>
<accession>A0A383EQW1</accession>
<gene>
    <name evidence="2" type="ORF">METZ01_LOCUS511564</name>
</gene>
<feature type="transmembrane region" description="Helical" evidence="1">
    <location>
        <begin position="12"/>
        <end position="32"/>
    </location>
</feature>
<reference evidence="2" key="1">
    <citation type="submission" date="2018-05" db="EMBL/GenBank/DDBJ databases">
        <authorList>
            <person name="Lanie J.A."/>
            <person name="Ng W.-L."/>
            <person name="Kazmierczak K.M."/>
            <person name="Andrzejewski T.M."/>
            <person name="Davidsen T.M."/>
            <person name="Wayne K.J."/>
            <person name="Tettelin H."/>
            <person name="Glass J.I."/>
            <person name="Rusch D."/>
            <person name="Podicherti R."/>
            <person name="Tsui H.-C.T."/>
            <person name="Winkler M.E."/>
        </authorList>
    </citation>
    <scope>NUCLEOTIDE SEQUENCE</scope>
</reference>
<name>A0A383EQW1_9ZZZZ</name>
<keyword evidence="1" id="KW-1133">Transmembrane helix</keyword>
<dbReference type="EMBL" id="UINC01227710">
    <property type="protein sequence ID" value="SVE58710.1"/>
    <property type="molecule type" value="Genomic_DNA"/>
</dbReference>
<evidence type="ECO:0000256" key="1">
    <source>
        <dbReference type="SAM" id="Phobius"/>
    </source>
</evidence>
<organism evidence="2">
    <name type="scientific">marine metagenome</name>
    <dbReference type="NCBI Taxonomy" id="408172"/>
    <lineage>
        <taxon>unclassified sequences</taxon>
        <taxon>metagenomes</taxon>
        <taxon>ecological metagenomes</taxon>
    </lineage>
</organism>
<protein>
    <submittedName>
        <fullName evidence="2">Uncharacterized protein</fullName>
    </submittedName>
</protein>
<feature type="transmembrane region" description="Helical" evidence="1">
    <location>
        <begin position="44"/>
        <end position="63"/>
    </location>
</feature>